<feature type="transmembrane region" description="Helical" evidence="1">
    <location>
        <begin position="143"/>
        <end position="165"/>
    </location>
</feature>
<feature type="transmembrane region" description="Helical" evidence="1">
    <location>
        <begin position="112"/>
        <end position="131"/>
    </location>
</feature>
<evidence type="ECO:0000256" key="2">
    <source>
        <dbReference type="SAM" id="SignalP"/>
    </source>
</evidence>
<evidence type="ECO:0000313" key="3">
    <source>
        <dbReference type="EMBL" id="QJC56170.1"/>
    </source>
</evidence>
<dbReference type="AlphaFoldDB" id="A0A6H2H8L8"/>
<protein>
    <submittedName>
        <fullName evidence="3">Uncharacterized protein</fullName>
    </submittedName>
</protein>
<keyword evidence="2" id="KW-0732">Signal</keyword>
<dbReference type="RefSeq" id="WP_238342754.1">
    <property type="nucleotide sequence ID" value="NZ_CP051461.1"/>
</dbReference>
<gene>
    <name evidence="3" type="ORF">HC248_01456</name>
</gene>
<feature type="signal peptide" evidence="2">
    <location>
        <begin position="1"/>
        <end position="20"/>
    </location>
</feature>
<sequence length="272" mass="29474">MQVARKITVMLLIAAAIACAWLAPMDGPAKSQVDAGLKRALVSFATARALNAVISVAQGTEASIQPLGVGVTLTPGQVLEPVNNLVEQFSNLMLVASVIFGIQKVLISIGSYWPLSALVTLAALTWAWCYLCQSHPPALLSRLLLILLMLRFAVPVVTIGTDMLWQKYLAADYAVSQNSISTTSGQADQLNPVAQSTASSQSLVEKMKGWFDKNADVSVHFQNLKAAAEQAVEHIIKLIVIFVLQTLVIPLLMFWCLYGVIKRTVEWPSLTK</sequence>
<dbReference type="KEGG" id="pvac:HC248_01456"/>
<dbReference type="Proteomes" id="UP000502041">
    <property type="component" value="Chromosome"/>
</dbReference>
<reference evidence="3 4" key="1">
    <citation type="submission" date="2020-04" db="EMBL/GenBank/DDBJ databases">
        <title>Complete genome of a Psychrophilic, Marine, Gas Vacuolate Bacterium Polaromonas vacuolata KCTC 22033T.</title>
        <authorList>
            <person name="Hwang K."/>
            <person name="Kim K.M."/>
        </authorList>
    </citation>
    <scope>NUCLEOTIDE SEQUENCE [LARGE SCALE GENOMIC DNA]</scope>
    <source>
        <strain evidence="3 4">KCTC 22033</strain>
    </source>
</reference>
<organism evidence="3 4">
    <name type="scientific">Polaromonas vacuolata</name>
    <dbReference type="NCBI Taxonomy" id="37448"/>
    <lineage>
        <taxon>Bacteria</taxon>
        <taxon>Pseudomonadati</taxon>
        <taxon>Pseudomonadota</taxon>
        <taxon>Betaproteobacteria</taxon>
        <taxon>Burkholderiales</taxon>
        <taxon>Comamonadaceae</taxon>
        <taxon>Polaromonas</taxon>
    </lineage>
</organism>
<feature type="transmembrane region" description="Helical" evidence="1">
    <location>
        <begin position="235"/>
        <end position="261"/>
    </location>
</feature>
<accession>A0A6H2H8L8</accession>
<evidence type="ECO:0000313" key="4">
    <source>
        <dbReference type="Proteomes" id="UP000502041"/>
    </source>
</evidence>
<keyword evidence="1" id="KW-0812">Transmembrane</keyword>
<name>A0A6H2H8L8_9BURK</name>
<proteinExistence type="predicted"/>
<evidence type="ECO:0000256" key="1">
    <source>
        <dbReference type="SAM" id="Phobius"/>
    </source>
</evidence>
<keyword evidence="1" id="KW-1133">Transmembrane helix</keyword>
<keyword evidence="4" id="KW-1185">Reference proteome</keyword>
<dbReference type="EMBL" id="CP051461">
    <property type="protein sequence ID" value="QJC56170.1"/>
    <property type="molecule type" value="Genomic_DNA"/>
</dbReference>
<keyword evidence="1" id="KW-0472">Membrane</keyword>
<dbReference type="PROSITE" id="PS51257">
    <property type="entry name" value="PROKAR_LIPOPROTEIN"/>
    <property type="match status" value="1"/>
</dbReference>
<feature type="chain" id="PRO_5026141782" evidence="2">
    <location>
        <begin position="21"/>
        <end position="272"/>
    </location>
</feature>